<comment type="caution">
    <text evidence="6">The sequence shown here is derived from an EMBL/GenBank/DDBJ whole genome shotgun (WGS) entry which is preliminary data.</text>
</comment>
<dbReference type="Pfam" id="PF00282">
    <property type="entry name" value="Pyridoxal_deC"/>
    <property type="match status" value="1"/>
</dbReference>
<dbReference type="GO" id="GO:0030170">
    <property type="term" value="F:pyridoxal phosphate binding"/>
    <property type="evidence" value="ECO:0007669"/>
    <property type="project" value="InterPro"/>
</dbReference>
<reference evidence="6 7" key="1">
    <citation type="submission" date="2017-07" db="EMBL/GenBank/DDBJ databases">
        <title>Draft Genome Sequences of Select Purple Nonsulfur Bacteria.</title>
        <authorList>
            <person name="Lasarre B."/>
            <person name="Mckinlay J.B."/>
        </authorList>
    </citation>
    <scope>NUCLEOTIDE SEQUENCE [LARGE SCALE GENOMIC DNA]</scope>
    <source>
        <strain evidence="6 7">DSM 11290</strain>
    </source>
</reference>
<dbReference type="Gene3D" id="3.40.640.10">
    <property type="entry name" value="Type I PLP-dependent aspartate aminotransferase-like (Major domain)"/>
    <property type="match status" value="1"/>
</dbReference>
<evidence type="ECO:0000313" key="7">
    <source>
        <dbReference type="Proteomes" id="UP000249299"/>
    </source>
</evidence>
<dbReference type="InterPro" id="IPR050477">
    <property type="entry name" value="GrpII_AminoAcid_Decarb"/>
</dbReference>
<dbReference type="AlphaFoldDB" id="A0A327JHS5"/>
<evidence type="ECO:0000313" key="6">
    <source>
        <dbReference type="EMBL" id="RAI25839.1"/>
    </source>
</evidence>
<protein>
    <recommendedName>
        <fullName evidence="8">Aspartate aminotransferase family protein</fullName>
    </recommendedName>
</protein>
<proteinExistence type="inferred from homology"/>
<dbReference type="InterPro" id="IPR002129">
    <property type="entry name" value="PyrdxlP-dep_de-COase"/>
</dbReference>
<name>A0A327JHS5_9HYPH</name>
<keyword evidence="7" id="KW-1185">Reference proteome</keyword>
<evidence type="ECO:0000256" key="1">
    <source>
        <dbReference type="ARBA" id="ARBA00001933"/>
    </source>
</evidence>
<keyword evidence="2 4" id="KW-0663">Pyridoxal phosphate</keyword>
<accession>A0A327JHS5</accession>
<comment type="similarity">
    <text evidence="5">Belongs to the group II decarboxylase family.</text>
</comment>
<evidence type="ECO:0000256" key="2">
    <source>
        <dbReference type="ARBA" id="ARBA00022898"/>
    </source>
</evidence>
<dbReference type="SUPFAM" id="SSF53383">
    <property type="entry name" value="PLP-dependent transferases"/>
    <property type="match status" value="1"/>
</dbReference>
<dbReference type="PANTHER" id="PTHR42735">
    <property type="match status" value="1"/>
</dbReference>
<sequence length="465" mass="50298">MGMFFSRPPAPKPHEGIAGIFSFHSNGMFVRRTNCLLQDPSKSPLHGWLEETVQGHISEHVGRHAREGLMKPMSLSDPVTETFARLDAAMEQDTTQWMRITRLRPQDEVRGLAHDTMRHVGMHPSAMTWGSPLGQLLTGEVSRFWGNLYNLPAGGDVAYGSSSSECIFLVLLAARTKALADGRRPPFNVIRPTSGHPAFDKAAHYLGLSVRAVSLDEDLRCDTAALRRAIDNDTIVISGALPTDSHGACDPIGEMAAIASESDIWFHVDGAIGGCLAPFMDSVGVALPAFDFTVPGVTSIGIGLHKYGYAPVGVAAALFREKSIADLRLVDMSNWDGSAMTGDRVAGLRSLDTLAGAWAIVQVLGREGYTARARAIAENQKLFAEMVRDIAGMRVLVEPTLGVVTFDAVAPQHRDFAARFAARRHRGKQIQSPGGFVVCIGPERDDDDLERYAGEIRAALAQCNS</sequence>
<dbReference type="OrthoDB" id="9803665at2"/>
<dbReference type="InterPro" id="IPR015421">
    <property type="entry name" value="PyrdxlP-dep_Trfase_major"/>
</dbReference>
<evidence type="ECO:0008006" key="8">
    <source>
        <dbReference type="Google" id="ProtNLM"/>
    </source>
</evidence>
<dbReference type="PANTHER" id="PTHR42735:SF6">
    <property type="entry name" value="SPHINGOSINE-1-PHOSPHATE LYASE 1"/>
    <property type="match status" value="1"/>
</dbReference>
<dbReference type="InterPro" id="IPR015424">
    <property type="entry name" value="PyrdxlP-dep_Trfase"/>
</dbReference>
<evidence type="ECO:0000256" key="3">
    <source>
        <dbReference type="ARBA" id="ARBA00023239"/>
    </source>
</evidence>
<dbReference type="GO" id="GO:0016830">
    <property type="term" value="F:carbon-carbon lyase activity"/>
    <property type="evidence" value="ECO:0007669"/>
    <property type="project" value="InterPro"/>
</dbReference>
<gene>
    <name evidence="6" type="ORF">CH339_16515</name>
</gene>
<keyword evidence="3 5" id="KW-0456">Lyase</keyword>
<evidence type="ECO:0000256" key="5">
    <source>
        <dbReference type="RuleBase" id="RU000382"/>
    </source>
</evidence>
<comment type="cofactor">
    <cofactor evidence="1 4 5">
        <name>pyridoxal 5'-phosphate</name>
        <dbReference type="ChEBI" id="CHEBI:597326"/>
    </cofactor>
</comment>
<dbReference type="EMBL" id="NPEV01000040">
    <property type="protein sequence ID" value="RAI25839.1"/>
    <property type="molecule type" value="Genomic_DNA"/>
</dbReference>
<dbReference type="GO" id="GO:0019752">
    <property type="term" value="P:carboxylic acid metabolic process"/>
    <property type="evidence" value="ECO:0007669"/>
    <property type="project" value="InterPro"/>
</dbReference>
<organism evidence="6 7">
    <name type="scientific">Rhodobium orientis</name>
    <dbReference type="NCBI Taxonomy" id="34017"/>
    <lineage>
        <taxon>Bacteria</taxon>
        <taxon>Pseudomonadati</taxon>
        <taxon>Pseudomonadota</taxon>
        <taxon>Alphaproteobacteria</taxon>
        <taxon>Hyphomicrobiales</taxon>
        <taxon>Rhodobiaceae</taxon>
        <taxon>Rhodobium</taxon>
    </lineage>
</organism>
<evidence type="ECO:0000256" key="4">
    <source>
        <dbReference type="PIRSR" id="PIRSR602129-50"/>
    </source>
</evidence>
<feature type="modified residue" description="N6-(pyridoxal phosphate)lysine" evidence="4">
    <location>
        <position position="306"/>
    </location>
</feature>
<dbReference type="Proteomes" id="UP000249299">
    <property type="component" value="Unassembled WGS sequence"/>
</dbReference>